<feature type="domain" description="Thiamin pyrophosphokinase thiamin-binding" evidence="6">
    <location>
        <begin position="130"/>
        <end position="200"/>
    </location>
</feature>
<dbReference type="Pfam" id="PF04263">
    <property type="entry name" value="TPK_catalytic"/>
    <property type="match status" value="1"/>
</dbReference>
<reference evidence="7 8" key="1">
    <citation type="submission" date="2014-10" db="EMBL/GenBank/DDBJ databases">
        <title>Genome sequence of Ponticoccus sp. strain UMTAT08 isolated from clonal culture of toxic dinoflagellate Alexandrium tamiyavanichii.</title>
        <authorList>
            <person name="Gan H.Y."/>
            <person name="Muhd D.-D."/>
            <person name="Mohd Noor M.E."/>
            <person name="Yeong Y.S."/>
            <person name="Usup G."/>
        </authorList>
    </citation>
    <scope>NUCLEOTIDE SEQUENCE [LARGE SCALE GENOMIC DNA]</scope>
    <source>
        <strain evidence="7 8">UMTAT08</strain>
    </source>
</reference>
<dbReference type="AlphaFoldDB" id="A0A0B3S5Y1"/>
<keyword evidence="1" id="KW-0808">Transferase</keyword>
<dbReference type="Proteomes" id="UP000030960">
    <property type="component" value="Unassembled WGS sequence"/>
</dbReference>
<dbReference type="InterPro" id="IPR036759">
    <property type="entry name" value="TPK_catalytic_sf"/>
</dbReference>
<keyword evidence="2" id="KW-0547">Nucleotide-binding</keyword>
<dbReference type="Pfam" id="PF04265">
    <property type="entry name" value="TPK_B1_binding"/>
    <property type="match status" value="1"/>
</dbReference>
<dbReference type="STRING" id="561184.SAMN05216376_10585"/>
<dbReference type="Gene3D" id="3.40.50.10240">
    <property type="entry name" value="Thiamin pyrophosphokinase, catalytic domain"/>
    <property type="match status" value="1"/>
</dbReference>
<evidence type="ECO:0000313" key="8">
    <source>
        <dbReference type="Proteomes" id="UP000030960"/>
    </source>
</evidence>
<dbReference type="InterPro" id="IPR007373">
    <property type="entry name" value="Thiamin_PyroPKinase_B1-bd"/>
</dbReference>
<protein>
    <recommendedName>
        <fullName evidence="5">Thiamine diphosphokinase</fullName>
        <ecNumber evidence="5">2.7.6.2</ecNumber>
    </recommendedName>
</protein>
<dbReference type="EC" id="2.7.6.2" evidence="5"/>
<gene>
    <name evidence="7" type="ORF">OA50_00970</name>
</gene>
<accession>A0A0B3S5Y1</accession>
<name>A0A0B3S5Y1_9RHOB</name>
<evidence type="ECO:0000256" key="4">
    <source>
        <dbReference type="ARBA" id="ARBA00022840"/>
    </source>
</evidence>
<proteinExistence type="predicted"/>
<evidence type="ECO:0000256" key="5">
    <source>
        <dbReference type="NCBIfam" id="TIGR01378"/>
    </source>
</evidence>
<dbReference type="InterPro" id="IPR006282">
    <property type="entry name" value="Thi_PPkinase"/>
</dbReference>
<dbReference type="GO" id="GO:0016301">
    <property type="term" value="F:kinase activity"/>
    <property type="evidence" value="ECO:0007669"/>
    <property type="project" value="UniProtKB-KW"/>
</dbReference>
<dbReference type="GO" id="GO:0005524">
    <property type="term" value="F:ATP binding"/>
    <property type="evidence" value="ECO:0007669"/>
    <property type="project" value="UniProtKB-KW"/>
</dbReference>
<dbReference type="InterPro" id="IPR053149">
    <property type="entry name" value="TPK"/>
</dbReference>
<dbReference type="NCBIfam" id="TIGR01378">
    <property type="entry name" value="thi_PPkinase"/>
    <property type="match status" value="1"/>
</dbReference>
<keyword evidence="4" id="KW-0067">ATP-binding</keyword>
<evidence type="ECO:0000256" key="2">
    <source>
        <dbReference type="ARBA" id="ARBA00022741"/>
    </source>
</evidence>
<dbReference type="RefSeq" id="WP_043138025.1">
    <property type="nucleotide sequence ID" value="NZ_JSUQ01000003.1"/>
</dbReference>
<evidence type="ECO:0000256" key="1">
    <source>
        <dbReference type="ARBA" id="ARBA00022679"/>
    </source>
</evidence>
<dbReference type="GO" id="GO:0009229">
    <property type="term" value="P:thiamine diphosphate biosynthetic process"/>
    <property type="evidence" value="ECO:0007669"/>
    <property type="project" value="InterPro"/>
</dbReference>
<dbReference type="CDD" id="cd07995">
    <property type="entry name" value="TPK"/>
    <property type="match status" value="1"/>
</dbReference>
<keyword evidence="3 7" id="KW-0418">Kinase</keyword>
<evidence type="ECO:0000259" key="6">
    <source>
        <dbReference type="SMART" id="SM00983"/>
    </source>
</evidence>
<dbReference type="SMART" id="SM00983">
    <property type="entry name" value="TPK_B1_binding"/>
    <property type="match status" value="1"/>
</dbReference>
<dbReference type="InterPro" id="IPR007371">
    <property type="entry name" value="TPK_catalytic"/>
</dbReference>
<dbReference type="GO" id="GO:0030975">
    <property type="term" value="F:thiamine binding"/>
    <property type="evidence" value="ECO:0007669"/>
    <property type="project" value="InterPro"/>
</dbReference>
<dbReference type="SUPFAM" id="SSF63999">
    <property type="entry name" value="Thiamin pyrophosphokinase, catalytic domain"/>
    <property type="match status" value="1"/>
</dbReference>
<dbReference type="GO" id="GO:0006772">
    <property type="term" value="P:thiamine metabolic process"/>
    <property type="evidence" value="ECO:0007669"/>
    <property type="project" value="UniProtKB-UniRule"/>
</dbReference>
<sequence>MKSKIVHSDAPVLLVGGGEVDNAVLAQAVQAAEVVVAADSGAEAVLTQGRMPDAVYGDMDSLAPEVQARLDPGVLRPIAEQDSTDFDKCLRHISAPLVFGYGFLGKRLDHQLAAMTVLTGRADVRCILIGTEDVVLLCPPDLSMELAPGTRLSLFPMAPVTGRSEGLRWPIDGLNFAPSGPVGTSNEVTGPVRLSMDGPAMLLILPAECLNALLSGLAAAPGEWPARA</sequence>
<dbReference type="PANTHER" id="PTHR41299">
    <property type="entry name" value="THIAMINE PYROPHOSPHOKINASE"/>
    <property type="match status" value="1"/>
</dbReference>
<keyword evidence="8" id="KW-1185">Reference proteome</keyword>
<dbReference type="GO" id="GO:0004788">
    <property type="term" value="F:thiamine diphosphokinase activity"/>
    <property type="evidence" value="ECO:0007669"/>
    <property type="project" value="UniProtKB-UniRule"/>
</dbReference>
<dbReference type="InterPro" id="IPR036371">
    <property type="entry name" value="TPK_B1-bd_sf"/>
</dbReference>
<organism evidence="7 8">
    <name type="scientific">Mameliella alba</name>
    <dbReference type="NCBI Taxonomy" id="561184"/>
    <lineage>
        <taxon>Bacteria</taxon>
        <taxon>Pseudomonadati</taxon>
        <taxon>Pseudomonadota</taxon>
        <taxon>Alphaproteobacteria</taxon>
        <taxon>Rhodobacterales</taxon>
        <taxon>Roseobacteraceae</taxon>
        <taxon>Mameliella</taxon>
    </lineage>
</organism>
<evidence type="ECO:0000313" key="7">
    <source>
        <dbReference type="EMBL" id="KHQ54378.1"/>
    </source>
</evidence>
<comment type="caution">
    <text evidence="7">The sequence shown here is derived from an EMBL/GenBank/DDBJ whole genome shotgun (WGS) entry which is preliminary data.</text>
</comment>
<dbReference type="SUPFAM" id="SSF63862">
    <property type="entry name" value="Thiamin pyrophosphokinase, substrate-binding domain"/>
    <property type="match status" value="1"/>
</dbReference>
<dbReference type="PANTHER" id="PTHR41299:SF1">
    <property type="entry name" value="THIAMINE PYROPHOSPHOKINASE"/>
    <property type="match status" value="1"/>
</dbReference>
<evidence type="ECO:0000256" key="3">
    <source>
        <dbReference type="ARBA" id="ARBA00022777"/>
    </source>
</evidence>
<dbReference type="OrthoDB" id="7057856at2"/>
<dbReference type="EMBL" id="JSUQ01000003">
    <property type="protein sequence ID" value="KHQ54378.1"/>
    <property type="molecule type" value="Genomic_DNA"/>
</dbReference>